<dbReference type="CDD" id="cd06557">
    <property type="entry name" value="KPHMT-like"/>
    <property type="match status" value="1"/>
</dbReference>
<evidence type="ECO:0000256" key="3">
    <source>
        <dbReference type="ARBA" id="ARBA00011881"/>
    </source>
</evidence>
<dbReference type="HAMAP" id="MF_00156">
    <property type="entry name" value="PanB"/>
    <property type="match status" value="1"/>
</dbReference>
<dbReference type="AlphaFoldDB" id="H8X1K0"/>
<dbReference type="GeneID" id="14538422"/>
<proteinExistence type="inferred from homology"/>
<dbReference type="FunFam" id="3.20.20.60:FF:000003">
    <property type="entry name" value="3-methyl-2-oxobutanoate hydroxymethyltransferase"/>
    <property type="match status" value="1"/>
</dbReference>
<comment type="subunit">
    <text evidence="3">Homotetramer.</text>
</comment>
<organism evidence="8 9">
    <name type="scientific">Candida orthopsilosis (strain 90-125)</name>
    <name type="common">Yeast</name>
    <dbReference type="NCBI Taxonomy" id="1136231"/>
    <lineage>
        <taxon>Eukaryota</taxon>
        <taxon>Fungi</taxon>
        <taxon>Dikarya</taxon>
        <taxon>Ascomycota</taxon>
        <taxon>Saccharomycotina</taxon>
        <taxon>Pichiomycetes</taxon>
        <taxon>Debaryomycetaceae</taxon>
        <taxon>Candida/Lodderomyces clade</taxon>
        <taxon>Candida</taxon>
    </lineage>
</organism>
<dbReference type="Gene3D" id="3.20.20.60">
    <property type="entry name" value="Phosphoenolpyruvate-binding domains"/>
    <property type="match status" value="1"/>
</dbReference>
<accession>H8X1K0</accession>
<dbReference type="InterPro" id="IPR040442">
    <property type="entry name" value="Pyrv_kinase-like_dom_sf"/>
</dbReference>
<dbReference type="RefSeq" id="XP_003867842.1">
    <property type="nucleotide sequence ID" value="XM_003867794.1"/>
</dbReference>
<dbReference type="GO" id="GO:0005739">
    <property type="term" value="C:mitochondrion"/>
    <property type="evidence" value="ECO:0007669"/>
    <property type="project" value="TreeGrafter"/>
</dbReference>
<dbReference type="NCBIfam" id="NF001452">
    <property type="entry name" value="PRK00311.1"/>
    <property type="match status" value="1"/>
</dbReference>
<gene>
    <name evidence="8" type="ORF">CORT_0B06980</name>
</gene>
<dbReference type="GO" id="GO:0000287">
    <property type="term" value="F:magnesium ion binding"/>
    <property type="evidence" value="ECO:0007669"/>
    <property type="project" value="TreeGrafter"/>
</dbReference>
<dbReference type="EC" id="2.1.2.11" evidence="4 7"/>
<dbReference type="EMBL" id="HE681720">
    <property type="protein sequence ID" value="CCG22405.1"/>
    <property type="molecule type" value="Genomic_DNA"/>
</dbReference>
<evidence type="ECO:0000256" key="1">
    <source>
        <dbReference type="ARBA" id="ARBA00005033"/>
    </source>
</evidence>
<protein>
    <recommendedName>
        <fullName evidence="4 7">3-methyl-2-oxobutanoate hydroxymethyltransferase</fullName>
        <ecNumber evidence="4 7">2.1.2.11</ecNumber>
    </recommendedName>
</protein>
<sequence>MIFRNSIHRQTIRLFSHSSPFRSSYNQITRKTVSDIHQFYHSQKPISVVTAHDFITAKLVDAGEIDICLVGDSLANTTLGYQDTNELTLDEMMYHVKSVSRGNDKSLIIADLPFGSFEASVEHATKSAIRLVQQGKVQGVKLEGGNQENIPTIEKLISVGIPVMGHVGLTPQKHNAIGGFKLQGKDAKGALDIYQECLNLQKAGVFAIVLECIPNKIAQYITENLSIPTIGIGAGPYCSGQVLVISDMLELKNPEESHIAKFVKPYAQFYQLGVDAMKQYKVEVETKQFPLADEHGYKVKKDVFEQFKQEAQNLERD</sequence>
<dbReference type="HOGENOM" id="CLU_036645_1_0_1"/>
<dbReference type="PIRSF" id="PIRSF000388">
    <property type="entry name" value="Pantoate_hydroxy_MeTrfase"/>
    <property type="match status" value="1"/>
</dbReference>
<evidence type="ECO:0000256" key="4">
    <source>
        <dbReference type="ARBA" id="ARBA00012618"/>
    </source>
</evidence>
<evidence type="ECO:0000313" key="8">
    <source>
        <dbReference type="EMBL" id="CCG22405.1"/>
    </source>
</evidence>
<comment type="pathway">
    <text evidence="1 7">Cofactor biosynthesis; (R)-pantothenate biosynthesis; (R)-pantoate from 3-methyl-2-oxobutanoate: step 1/2.</text>
</comment>
<dbReference type="UniPathway" id="UPA00028">
    <property type="reaction ID" value="UER00003"/>
</dbReference>
<reference evidence="8 9" key="1">
    <citation type="journal article" date="2012" name="PLoS ONE">
        <title>Sequence and analysis of the genome of the pathogenic yeast Candida orthopsilosis.</title>
        <authorList>
            <person name="Riccombeni A."/>
            <person name="Vidanes G."/>
            <person name="Proux-Wera E."/>
            <person name="Wolfe K.H."/>
            <person name="Butler G."/>
        </authorList>
    </citation>
    <scope>NUCLEOTIDE SEQUENCE [LARGE SCALE GENOMIC DNA]</scope>
    <source>
        <strain evidence="8 9">Co 90-125</strain>
    </source>
</reference>
<dbReference type="SUPFAM" id="SSF51621">
    <property type="entry name" value="Phosphoenolpyruvate/pyruvate domain"/>
    <property type="match status" value="1"/>
</dbReference>
<comment type="similarity">
    <text evidence="2 7">Belongs to the PanB family.</text>
</comment>
<dbReference type="PANTHER" id="PTHR20881">
    <property type="entry name" value="3-METHYL-2-OXOBUTANOATE HYDROXYMETHYLTRANSFERASE"/>
    <property type="match status" value="1"/>
</dbReference>
<dbReference type="InterPro" id="IPR003700">
    <property type="entry name" value="Pantoate_hydroxy_MeTrfase"/>
</dbReference>
<evidence type="ECO:0000256" key="7">
    <source>
        <dbReference type="RuleBase" id="RU362100"/>
    </source>
</evidence>
<dbReference type="PANTHER" id="PTHR20881:SF0">
    <property type="entry name" value="3-METHYL-2-OXOBUTANOATE HYDROXYMETHYLTRANSFERASE"/>
    <property type="match status" value="1"/>
</dbReference>
<dbReference type="KEGG" id="cot:CORT_0B06980"/>
<dbReference type="GO" id="GO:0015940">
    <property type="term" value="P:pantothenate biosynthetic process"/>
    <property type="evidence" value="ECO:0007669"/>
    <property type="project" value="UniProtKB-UniPathway"/>
</dbReference>
<dbReference type="InterPro" id="IPR015813">
    <property type="entry name" value="Pyrv/PenolPyrv_kinase-like_dom"/>
</dbReference>
<evidence type="ECO:0000313" key="9">
    <source>
        <dbReference type="Proteomes" id="UP000005018"/>
    </source>
</evidence>
<dbReference type="Pfam" id="PF02548">
    <property type="entry name" value="Pantoate_transf"/>
    <property type="match status" value="1"/>
</dbReference>
<evidence type="ECO:0000256" key="2">
    <source>
        <dbReference type="ARBA" id="ARBA00008676"/>
    </source>
</evidence>
<keyword evidence="5 7" id="KW-0808">Transferase</keyword>
<dbReference type="GO" id="GO:0003864">
    <property type="term" value="F:3-methyl-2-oxobutanoate hydroxymethyltransferase activity"/>
    <property type="evidence" value="ECO:0007669"/>
    <property type="project" value="UniProtKB-EC"/>
</dbReference>
<keyword evidence="7" id="KW-0566">Pantothenate biosynthesis</keyword>
<evidence type="ECO:0000256" key="6">
    <source>
        <dbReference type="ARBA" id="ARBA00049172"/>
    </source>
</evidence>
<dbReference type="Proteomes" id="UP000005018">
    <property type="component" value="Chromosome 2"/>
</dbReference>
<dbReference type="eggNOG" id="KOG2949">
    <property type="taxonomic scope" value="Eukaryota"/>
</dbReference>
<comment type="function">
    <text evidence="7">Catalyzes the reversible reaction in which hydroxymethyl group from 5,10-methylenetetrahydrofolate is transferred onto alpha-ketoisovalerate to form ketopantoate.</text>
</comment>
<dbReference type="OrthoDB" id="425211at2759"/>
<evidence type="ECO:0000256" key="5">
    <source>
        <dbReference type="ARBA" id="ARBA00022679"/>
    </source>
</evidence>
<comment type="catalytic activity">
    <reaction evidence="6 7">
        <text>(6R)-5,10-methylene-5,6,7,8-tetrahydrofolate + 3-methyl-2-oxobutanoate + H2O = 2-dehydropantoate + (6S)-5,6,7,8-tetrahydrofolate</text>
        <dbReference type="Rhea" id="RHEA:11824"/>
        <dbReference type="ChEBI" id="CHEBI:11561"/>
        <dbReference type="ChEBI" id="CHEBI:11851"/>
        <dbReference type="ChEBI" id="CHEBI:15377"/>
        <dbReference type="ChEBI" id="CHEBI:15636"/>
        <dbReference type="ChEBI" id="CHEBI:57453"/>
        <dbReference type="EC" id="2.1.2.11"/>
    </reaction>
</comment>
<name>H8X1K0_CANO9</name>
<dbReference type="NCBIfam" id="TIGR00222">
    <property type="entry name" value="panB"/>
    <property type="match status" value="1"/>
</dbReference>
<keyword evidence="9" id="KW-1185">Reference proteome</keyword>